<protein>
    <submittedName>
        <fullName evidence="2">Uncharacterized protein</fullName>
    </submittedName>
</protein>
<organism evidence="2 3">
    <name type="scientific">Araneus ventricosus</name>
    <name type="common">Orbweaver spider</name>
    <name type="synonym">Epeira ventricosa</name>
    <dbReference type="NCBI Taxonomy" id="182803"/>
    <lineage>
        <taxon>Eukaryota</taxon>
        <taxon>Metazoa</taxon>
        <taxon>Ecdysozoa</taxon>
        <taxon>Arthropoda</taxon>
        <taxon>Chelicerata</taxon>
        <taxon>Arachnida</taxon>
        <taxon>Araneae</taxon>
        <taxon>Araneomorphae</taxon>
        <taxon>Entelegynae</taxon>
        <taxon>Araneoidea</taxon>
        <taxon>Araneidae</taxon>
        <taxon>Araneus</taxon>
    </lineage>
</organism>
<feature type="region of interest" description="Disordered" evidence="1">
    <location>
        <begin position="1"/>
        <end position="29"/>
    </location>
</feature>
<reference evidence="2 3" key="1">
    <citation type="journal article" date="2019" name="Sci. Rep.">
        <title>Orb-weaving spider Araneus ventricosus genome elucidates the spidroin gene catalogue.</title>
        <authorList>
            <person name="Kono N."/>
            <person name="Nakamura H."/>
            <person name="Ohtoshi R."/>
            <person name="Moran D.A.P."/>
            <person name="Shinohara A."/>
            <person name="Yoshida Y."/>
            <person name="Fujiwara M."/>
            <person name="Mori M."/>
            <person name="Tomita M."/>
            <person name="Arakawa K."/>
        </authorList>
    </citation>
    <scope>NUCLEOTIDE SEQUENCE [LARGE SCALE GENOMIC DNA]</scope>
</reference>
<proteinExistence type="predicted"/>
<dbReference type="EMBL" id="BGPR01016621">
    <property type="protein sequence ID" value="GBN73630.1"/>
    <property type="molecule type" value="Genomic_DNA"/>
</dbReference>
<evidence type="ECO:0000256" key="1">
    <source>
        <dbReference type="SAM" id="MobiDB-lite"/>
    </source>
</evidence>
<evidence type="ECO:0000313" key="3">
    <source>
        <dbReference type="Proteomes" id="UP000499080"/>
    </source>
</evidence>
<evidence type="ECO:0000313" key="2">
    <source>
        <dbReference type="EMBL" id="GBN73630.1"/>
    </source>
</evidence>
<accession>A0A4Y2RE00</accession>
<gene>
    <name evidence="2" type="ORF">AVEN_35489_1</name>
</gene>
<keyword evidence="3" id="KW-1185">Reference proteome</keyword>
<comment type="caution">
    <text evidence="2">The sequence shown here is derived from an EMBL/GenBank/DDBJ whole genome shotgun (WGS) entry which is preliminary data.</text>
</comment>
<name>A0A4Y2RE00_ARAVE</name>
<sequence length="149" mass="16957">MHGGSSVESGFESATLRSRGRGLATRPPRPPFYISDTRISSILYIRYTDIRNTQTRNTSTHAAGTNRCVHPRQKIKFHPLLPNLLNKAYKVRSTVNHVRPEDFLNENGTKRERAKARKLCDGCGWGKKKPHRDNFLTHTLVSVEPYLST</sequence>
<dbReference type="AlphaFoldDB" id="A0A4Y2RE00"/>
<dbReference type="Proteomes" id="UP000499080">
    <property type="component" value="Unassembled WGS sequence"/>
</dbReference>